<comment type="caution">
    <text evidence="1">The sequence shown here is derived from an EMBL/GenBank/DDBJ whole genome shotgun (WGS) entry which is preliminary data.</text>
</comment>
<sequence length="257" mass="29153">MEAQRITLALDDHSGGFETTPDRVRLADLARFSDDVQIFLRGETREIDTQSLEVAVRKGSLAIQTAPIPMAPQLFADLQALLKGELLDGVDAKRKEVMERWQKAARQTRGLAYRISAPFMQRPVVVNADSDYRGDDADQWVQVERYIRGEIQDLGGSTKANAHVRLPDGSTLRVTTDKSLLREDKVNRLYKTAMLRVKAEFNVLTRQLRNAQLLEFVEYVDQIDEASLARLTRRGESAWKDVSNPTMWVDELRGGEH</sequence>
<name>A0A848GBK3_9RHOO</name>
<dbReference type="RefSeq" id="WP_169146427.1">
    <property type="nucleotide sequence ID" value="NZ_JABBGA010000010.1"/>
</dbReference>
<dbReference type="AlphaFoldDB" id="A0A848GBK3"/>
<proteinExistence type="predicted"/>
<evidence type="ECO:0000313" key="2">
    <source>
        <dbReference type="Proteomes" id="UP000580043"/>
    </source>
</evidence>
<accession>A0A848GBK3</accession>
<evidence type="ECO:0000313" key="1">
    <source>
        <dbReference type="EMBL" id="NML26891.1"/>
    </source>
</evidence>
<dbReference type="EMBL" id="JABBGA010000010">
    <property type="protein sequence ID" value="NML26891.1"/>
    <property type="molecule type" value="Genomic_DNA"/>
</dbReference>
<keyword evidence="2" id="KW-1185">Reference proteome</keyword>
<protein>
    <submittedName>
        <fullName evidence="1">Uncharacterized protein</fullName>
    </submittedName>
</protein>
<dbReference type="Proteomes" id="UP000580043">
    <property type="component" value="Unassembled WGS sequence"/>
</dbReference>
<reference evidence="1 2" key="1">
    <citation type="submission" date="2020-04" db="EMBL/GenBank/DDBJ databases">
        <title>Zoogloea sp. G-4-1-14 isolated from soil.</title>
        <authorList>
            <person name="Dahal R.H."/>
        </authorList>
    </citation>
    <scope>NUCLEOTIDE SEQUENCE [LARGE SCALE GENOMIC DNA]</scope>
    <source>
        <strain evidence="1 2">G-4-1-14</strain>
    </source>
</reference>
<organism evidence="1 2">
    <name type="scientific">Zoogloea dura</name>
    <dbReference type="NCBI Taxonomy" id="2728840"/>
    <lineage>
        <taxon>Bacteria</taxon>
        <taxon>Pseudomonadati</taxon>
        <taxon>Pseudomonadota</taxon>
        <taxon>Betaproteobacteria</taxon>
        <taxon>Rhodocyclales</taxon>
        <taxon>Zoogloeaceae</taxon>
        <taxon>Zoogloea</taxon>
    </lineage>
</organism>
<gene>
    <name evidence="1" type="ORF">HHL15_14140</name>
</gene>